<dbReference type="EMBL" id="JANLCM010000002">
    <property type="protein sequence ID" value="MCS5718846.1"/>
    <property type="molecule type" value="Genomic_DNA"/>
</dbReference>
<keyword evidence="1" id="KW-1133">Transmembrane helix</keyword>
<feature type="transmembrane region" description="Helical" evidence="1">
    <location>
        <begin position="6"/>
        <end position="26"/>
    </location>
</feature>
<feature type="transmembrane region" description="Helical" evidence="1">
    <location>
        <begin position="38"/>
        <end position="58"/>
    </location>
</feature>
<evidence type="ECO:0000313" key="2">
    <source>
        <dbReference type="EMBL" id="MCS5718846.1"/>
    </source>
</evidence>
<gene>
    <name evidence="2" type="ORF">N1027_11940</name>
</gene>
<feature type="transmembrane region" description="Helical" evidence="1">
    <location>
        <begin position="129"/>
        <end position="147"/>
    </location>
</feature>
<dbReference type="Proteomes" id="UP001165584">
    <property type="component" value="Unassembled WGS sequence"/>
</dbReference>
<comment type="caution">
    <text evidence="2">The sequence shown here is derived from an EMBL/GenBank/DDBJ whole genome shotgun (WGS) entry which is preliminary data.</text>
</comment>
<proteinExistence type="predicted"/>
<protein>
    <recommendedName>
        <fullName evidence="4">DUF5134 domain-containing protein</fullName>
    </recommendedName>
</protein>
<keyword evidence="1" id="KW-0472">Membrane</keyword>
<organism evidence="2 3">
    <name type="scientific">Herbiconiux aconitum</name>
    <dbReference type="NCBI Taxonomy" id="2970913"/>
    <lineage>
        <taxon>Bacteria</taxon>
        <taxon>Bacillati</taxon>
        <taxon>Actinomycetota</taxon>
        <taxon>Actinomycetes</taxon>
        <taxon>Micrococcales</taxon>
        <taxon>Microbacteriaceae</taxon>
        <taxon>Herbiconiux</taxon>
    </lineage>
</organism>
<reference evidence="2" key="1">
    <citation type="submission" date="2022-08" db="EMBL/GenBank/DDBJ databases">
        <authorList>
            <person name="Deng Y."/>
            <person name="Han X.-F."/>
            <person name="Zhang Y.-Q."/>
        </authorList>
    </citation>
    <scope>NUCLEOTIDE SEQUENCE</scope>
    <source>
        <strain evidence="2">CPCC 205763</strain>
    </source>
</reference>
<name>A0ABT2GVD1_9MICO</name>
<feature type="transmembrane region" description="Helical" evidence="1">
    <location>
        <begin position="99"/>
        <end position="117"/>
    </location>
</feature>
<evidence type="ECO:0008006" key="4">
    <source>
        <dbReference type="Google" id="ProtNLM"/>
    </source>
</evidence>
<sequence>MLVAVGVPGALLPVAMGFLVVAAVMARAARTEIWAREAIVDFWAMTLLMVGTLAAPSAQGIADTASAGATSASASTVAHPSSELLALHHGGAPTNALEFVTSPTVVLIAWLLARAAFAVTARRTASIRHSLLTAAAAAAQLLVMLAVH</sequence>
<keyword evidence="3" id="KW-1185">Reference proteome</keyword>
<keyword evidence="1" id="KW-0812">Transmembrane</keyword>
<accession>A0ABT2GVD1</accession>
<evidence type="ECO:0000313" key="3">
    <source>
        <dbReference type="Proteomes" id="UP001165584"/>
    </source>
</evidence>
<dbReference type="RefSeq" id="WP_259508165.1">
    <property type="nucleotide sequence ID" value="NZ_JANLCM010000002.1"/>
</dbReference>
<evidence type="ECO:0000256" key="1">
    <source>
        <dbReference type="SAM" id="Phobius"/>
    </source>
</evidence>